<evidence type="ECO:0000259" key="12">
    <source>
        <dbReference type="PROSITE" id="PS51465"/>
    </source>
</evidence>
<dbReference type="GO" id="GO:0005615">
    <property type="term" value="C:extracellular space"/>
    <property type="evidence" value="ECO:0007669"/>
    <property type="project" value="TreeGrafter"/>
</dbReference>
<keyword evidence="6 8" id="KW-1015">Disulfide bond</keyword>
<dbReference type="InterPro" id="IPR011992">
    <property type="entry name" value="EF-hand-dom_pair"/>
</dbReference>
<dbReference type="SMART" id="SM00211">
    <property type="entry name" value="TY"/>
    <property type="match status" value="2"/>
</dbReference>
<evidence type="ECO:0000256" key="10">
    <source>
        <dbReference type="SAM" id="SignalP"/>
    </source>
</evidence>
<dbReference type="GO" id="GO:0005604">
    <property type="term" value="C:basement membrane"/>
    <property type="evidence" value="ECO:0007669"/>
    <property type="project" value="TreeGrafter"/>
</dbReference>
<evidence type="ECO:0008006" key="15">
    <source>
        <dbReference type="Google" id="ProtNLM"/>
    </source>
</evidence>
<dbReference type="PANTHER" id="PTHR12352:SF30">
    <property type="entry name" value="FI05255P"/>
    <property type="match status" value="1"/>
</dbReference>
<evidence type="ECO:0000256" key="2">
    <source>
        <dbReference type="ARBA" id="ARBA00022525"/>
    </source>
</evidence>
<feature type="region of interest" description="Disordered" evidence="9">
    <location>
        <begin position="296"/>
        <end position="340"/>
    </location>
</feature>
<dbReference type="Pfam" id="PF07648">
    <property type="entry name" value="Kazal_2"/>
    <property type="match status" value="1"/>
</dbReference>
<dbReference type="FunFam" id="4.10.800.10:FF:000004">
    <property type="entry name" value="SPARC-related modular calcium-binding protein 1"/>
    <property type="match status" value="1"/>
</dbReference>
<dbReference type="InterPro" id="IPR051950">
    <property type="entry name" value="Dev_reg/Prot_inhib"/>
</dbReference>
<dbReference type="PROSITE" id="PS51465">
    <property type="entry name" value="KAZAL_2"/>
    <property type="match status" value="1"/>
</dbReference>
<dbReference type="Proteomes" id="UP001321473">
    <property type="component" value="Unassembled WGS sequence"/>
</dbReference>
<dbReference type="InterPro" id="IPR036857">
    <property type="entry name" value="Thyroglobulin_1_sf"/>
</dbReference>
<keyword evidence="14" id="KW-1185">Reference proteome</keyword>
<dbReference type="PANTHER" id="PTHR12352">
    <property type="entry name" value="SECRETED MODULAR CALCIUM-BINDING PROTEIN"/>
    <property type="match status" value="1"/>
</dbReference>
<dbReference type="Pfam" id="PF00086">
    <property type="entry name" value="Thyroglobulin_1"/>
    <property type="match status" value="2"/>
</dbReference>
<feature type="disulfide bond" evidence="8">
    <location>
        <begin position="130"/>
        <end position="150"/>
    </location>
</feature>
<dbReference type="InterPro" id="IPR018247">
    <property type="entry name" value="EF_Hand_1_Ca_BS"/>
</dbReference>
<dbReference type="SMART" id="SM00280">
    <property type="entry name" value="KAZAL"/>
    <property type="match status" value="1"/>
</dbReference>
<keyword evidence="5" id="KW-0106">Calcium</keyword>
<dbReference type="GO" id="GO:0005509">
    <property type="term" value="F:calcium ion binding"/>
    <property type="evidence" value="ECO:0007669"/>
    <property type="project" value="InterPro"/>
</dbReference>
<evidence type="ECO:0000256" key="6">
    <source>
        <dbReference type="ARBA" id="ARBA00023157"/>
    </source>
</evidence>
<evidence type="ECO:0000256" key="9">
    <source>
        <dbReference type="SAM" id="MobiDB-lite"/>
    </source>
</evidence>
<dbReference type="PROSITE" id="PS51162">
    <property type="entry name" value="THYROGLOBULIN_1_2"/>
    <property type="match status" value="2"/>
</dbReference>
<dbReference type="Gene3D" id="4.10.800.10">
    <property type="entry name" value="Thyroglobulin type-1"/>
    <property type="match status" value="2"/>
</dbReference>
<feature type="domain" description="Kazal-like" evidence="12">
    <location>
        <begin position="37"/>
        <end position="84"/>
    </location>
</feature>
<dbReference type="Gene3D" id="1.10.238.10">
    <property type="entry name" value="EF-hand"/>
    <property type="match status" value="2"/>
</dbReference>
<comment type="caution">
    <text evidence="13">The sequence shown here is derived from an EMBL/GenBank/DDBJ whole genome shotgun (WGS) entry which is preliminary data.</text>
</comment>
<comment type="subcellular location">
    <subcellularLocation>
        <location evidence="1">Secreted</location>
    </subcellularLocation>
</comment>
<feature type="domain" description="Thyroglobulin type-1" evidence="11">
    <location>
        <begin position="324"/>
        <end position="388"/>
    </location>
</feature>
<dbReference type="AlphaFoldDB" id="A0AAQ4FPK4"/>
<dbReference type="EMBL" id="JARKHS020000048">
    <property type="protein sequence ID" value="KAK8789184.1"/>
    <property type="molecule type" value="Genomic_DNA"/>
</dbReference>
<evidence type="ECO:0000256" key="8">
    <source>
        <dbReference type="PROSITE-ProRule" id="PRU00500"/>
    </source>
</evidence>
<keyword evidence="2" id="KW-0964">Secreted</keyword>
<keyword evidence="7" id="KW-0325">Glycoprotein</keyword>
<accession>A0AAQ4FPK4</accession>
<dbReference type="CDD" id="cd00104">
    <property type="entry name" value="KAZAL_FS"/>
    <property type="match status" value="1"/>
</dbReference>
<feature type="signal peptide" evidence="10">
    <location>
        <begin position="1"/>
        <end position="20"/>
    </location>
</feature>
<keyword evidence="4" id="KW-0677">Repeat</keyword>
<gene>
    <name evidence="13" type="ORF">V5799_021040</name>
</gene>
<dbReference type="GO" id="GO:0030198">
    <property type="term" value="P:extracellular matrix organization"/>
    <property type="evidence" value="ECO:0007669"/>
    <property type="project" value="TreeGrafter"/>
</dbReference>
<evidence type="ECO:0000256" key="3">
    <source>
        <dbReference type="ARBA" id="ARBA00022729"/>
    </source>
</evidence>
<feature type="disulfide bond" evidence="8">
    <location>
        <begin position="368"/>
        <end position="388"/>
    </location>
</feature>
<dbReference type="InterPro" id="IPR002350">
    <property type="entry name" value="Kazal_dom"/>
</dbReference>
<dbReference type="SUPFAM" id="SSF57610">
    <property type="entry name" value="Thyroglobulin type-1 domain"/>
    <property type="match status" value="2"/>
</dbReference>
<evidence type="ECO:0000256" key="1">
    <source>
        <dbReference type="ARBA" id="ARBA00004613"/>
    </source>
</evidence>
<name>A0AAQ4FPK4_AMBAM</name>
<evidence type="ECO:0000313" key="13">
    <source>
        <dbReference type="EMBL" id="KAK8789184.1"/>
    </source>
</evidence>
<evidence type="ECO:0000256" key="5">
    <source>
        <dbReference type="ARBA" id="ARBA00022837"/>
    </source>
</evidence>
<evidence type="ECO:0000259" key="11">
    <source>
        <dbReference type="PROSITE" id="PS51162"/>
    </source>
</evidence>
<dbReference type="GO" id="GO:0050840">
    <property type="term" value="F:extracellular matrix binding"/>
    <property type="evidence" value="ECO:0007669"/>
    <property type="project" value="TreeGrafter"/>
</dbReference>
<feature type="disulfide bond" evidence="8">
    <location>
        <begin position="121"/>
        <end position="128"/>
    </location>
</feature>
<dbReference type="InterPro" id="IPR019577">
    <property type="entry name" value="SPARC/Testican_Ca-bd-dom"/>
</dbReference>
<dbReference type="Pfam" id="PF10591">
    <property type="entry name" value="SPARC_Ca_bdg"/>
    <property type="match status" value="2"/>
</dbReference>
<organism evidence="13 14">
    <name type="scientific">Amblyomma americanum</name>
    <name type="common">Lone star tick</name>
    <dbReference type="NCBI Taxonomy" id="6943"/>
    <lineage>
        <taxon>Eukaryota</taxon>
        <taxon>Metazoa</taxon>
        <taxon>Ecdysozoa</taxon>
        <taxon>Arthropoda</taxon>
        <taxon>Chelicerata</taxon>
        <taxon>Arachnida</taxon>
        <taxon>Acari</taxon>
        <taxon>Parasitiformes</taxon>
        <taxon>Ixodida</taxon>
        <taxon>Ixodoidea</taxon>
        <taxon>Ixodidae</taxon>
        <taxon>Amblyomminae</taxon>
        <taxon>Amblyomma</taxon>
    </lineage>
</organism>
<comment type="caution">
    <text evidence="8">Lacks conserved residue(s) required for the propagation of feature annotation.</text>
</comment>
<feature type="domain" description="Thyroglobulin type-1" evidence="11">
    <location>
        <begin position="91"/>
        <end position="150"/>
    </location>
</feature>
<proteinExistence type="predicted"/>
<feature type="chain" id="PRO_5042948177" description="SPARC-related modular calcium-binding protein 2" evidence="10">
    <location>
        <begin position="21"/>
        <end position="531"/>
    </location>
</feature>
<dbReference type="CDD" id="cd00191">
    <property type="entry name" value="TY"/>
    <property type="match status" value="1"/>
</dbReference>
<dbReference type="SUPFAM" id="SSF47473">
    <property type="entry name" value="EF-hand"/>
    <property type="match status" value="2"/>
</dbReference>
<sequence>MCAQWGIMALLAAFAAAALALAAAAAGPTLTLQNEGCPPSTKACTGGEPVCGSDGRTYATRCDFERAQCEEHSLELSHVGPCSEPTPAATAARCLLQRKQQQSDLFVPECAPDGGFKRVQCHHMTGYCWCVDDQGRPLAGTSMHLQQPNCTTRRQGSFQRRASHQGQAKIGCSSVDRSRFNQNLVAIFQKEYDRLPKPHAGSTSGGVPAVLEWKFSELDLDNDSFLQLHEVRDLRRLARRIVEPQACARGLARYCDANRDRSLSRSEWLHCLQGSPLRVDKPGSVDAAAVLAGALRPGPELTPPEDEDSQETQEPSGSWPIGTGEDCSVARKQAQEAQRDAPRLYVPECQPDGRSFMPAQCLGGLCWCVSVKTGRPLRGTTSTARPDCAQLLGDTFKGCPFRKKQLFLAALVHSFEKEQQQASSSPSGPHTAGDDVLRWKFSTLDINHNQVLERKEWKQFRRGWASFVKNGGRKKLRKCWRNFLRFCDENDDSRISQDEWLKCGKPLTGSAQLGSGTRRGPNPFSTILISR</sequence>
<dbReference type="Gene3D" id="3.30.60.30">
    <property type="match status" value="1"/>
</dbReference>
<dbReference type="GO" id="GO:0008201">
    <property type="term" value="F:heparin binding"/>
    <property type="evidence" value="ECO:0007669"/>
    <property type="project" value="TreeGrafter"/>
</dbReference>
<protein>
    <recommendedName>
        <fullName evidence="15">SPARC-related modular calcium-binding protein 2</fullName>
    </recommendedName>
</protein>
<reference evidence="13 14" key="1">
    <citation type="journal article" date="2023" name="Arcadia Sci">
        <title>De novo assembly of a long-read Amblyomma americanum tick genome.</title>
        <authorList>
            <person name="Chou S."/>
            <person name="Poskanzer K.E."/>
            <person name="Rollins M."/>
            <person name="Thuy-Boun P.S."/>
        </authorList>
    </citation>
    <scope>NUCLEOTIDE SEQUENCE [LARGE SCALE GENOMIC DNA]</scope>
    <source>
        <strain evidence="13">F_SG_1</strain>
        <tissue evidence="13">Salivary glands</tissue>
    </source>
</reference>
<dbReference type="PROSITE" id="PS00484">
    <property type="entry name" value="THYROGLOBULIN_1_1"/>
    <property type="match status" value="1"/>
</dbReference>
<dbReference type="PROSITE" id="PS00018">
    <property type="entry name" value="EF_HAND_1"/>
    <property type="match status" value="2"/>
</dbReference>
<evidence type="ECO:0000256" key="7">
    <source>
        <dbReference type="ARBA" id="ARBA00023180"/>
    </source>
</evidence>
<evidence type="ECO:0000256" key="4">
    <source>
        <dbReference type="ARBA" id="ARBA00022737"/>
    </source>
</evidence>
<dbReference type="InterPro" id="IPR000716">
    <property type="entry name" value="Thyroglobulin_1"/>
</dbReference>
<dbReference type="CDD" id="cd16234">
    <property type="entry name" value="EFh_SPARC_SMOC"/>
    <property type="match status" value="2"/>
</dbReference>
<evidence type="ECO:0000313" key="14">
    <source>
        <dbReference type="Proteomes" id="UP001321473"/>
    </source>
</evidence>
<keyword evidence="3 10" id="KW-0732">Signal</keyword>